<comment type="cofactor">
    <cofactor evidence="19 20">
        <name>Zn(2+)</name>
        <dbReference type="ChEBI" id="CHEBI:29105"/>
    </cofactor>
    <text evidence="19 20">Binds 1 zinc ion per subunit.</text>
</comment>
<dbReference type="FunFam" id="2.60.120.290:FF:000013">
    <property type="entry name" value="Membrane frizzled-related protein"/>
    <property type="match status" value="1"/>
</dbReference>
<keyword evidence="10 17" id="KW-0862">Zinc</keyword>
<keyword evidence="11" id="KW-0106">Calcium</keyword>
<keyword evidence="4 18" id="KW-0245">EGF-like domain</keyword>
<feature type="binding site" evidence="17 19">
    <location>
        <position position="206"/>
    </location>
    <ligand>
        <name>Zn(2+)</name>
        <dbReference type="ChEBI" id="CHEBI:29105"/>
        <note>catalytic</note>
    </ligand>
</feature>
<evidence type="ECO:0000259" key="24">
    <source>
        <dbReference type="PROSITE" id="PS51864"/>
    </source>
</evidence>
<evidence type="ECO:0000256" key="17">
    <source>
        <dbReference type="PIRSR" id="PIRSR001199-2"/>
    </source>
</evidence>
<evidence type="ECO:0000259" key="22">
    <source>
        <dbReference type="PROSITE" id="PS01180"/>
    </source>
</evidence>
<dbReference type="InterPro" id="IPR018097">
    <property type="entry name" value="EGF_Ca-bd_CS"/>
</dbReference>
<dbReference type="Pfam" id="PF01400">
    <property type="entry name" value="Astacin"/>
    <property type="match status" value="1"/>
</dbReference>
<comment type="caution">
    <text evidence="25">The sequence shown here is derived from an EMBL/GenBank/DDBJ whole genome shotgun (WGS) entry which is preliminary data.</text>
</comment>
<keyword evidence="6 17" id="KW-0479">Metal-binding</keyword>
<comment type="caution">
    <text evidence="18">Lacks conserved residue(s) required for the propagation of feature annotation.</text>
</comment>
<dbReference type="PRINTS" id="PR00480">
    <property type="entry name" value="ASTACIN"/>
</dbReference>
<evidence type="ECO:0000256" key="2">
    <source>
        <dbReference type="ARBA" id="ARBA00022473"/>
    </source>
</evidence>
<evidence type="ECO:0000256" key="15">
    <source>
        <dbReference type="ARBA" id="ARBA00023180"/>
    </source>
</evidence>
<dbReference type="InterPro" id="IPR015446">
    <property type="entry name" value="BMP_1/tolloid-like"/>
</dbReference>
<dbReference type="PROSITE" id="PS01187">
    <property type="entry name" value="EGF_CA"/>
    <property type="match status" value="1"/>
</dbReference>
<evidence type="ECO:0000313" key="25">
    <source>
        <dbReference type="EMBL" id="KAK3522100.1"/>
    </source>
</evidence>
<dbReference type="CDD" id="cd00041">
    <property type="entry name" value="CUB"/>
    <property type="match status" value="3"/>
</dbReference>
<keyword evidence="13" id="KW-0865">Zymogen</keyword>
<feature type="domain" description="CUB" evidence="22">
    <location>
        <begin position="418"/>
        <end position="530"/>
    </location>
</feature>
<dbReference type="PANTHER" id="PTHR10127:SF863">
    <property type="entry name" value="BONE MORPHOGENETIC PROTEIN 1"/>
    <property type="match status" value="1"/>
</dbReference>
<dbReference type="CDD" id="cd04281">
    <property type="entry name" value="ZnMc_BMP1_TLD"/>
    <property type="match status" value="1"/>
</dbReference>
<dbReference type="PIRSF" id="PIRSF001199">
    <property type="entry name" value="BMP_1/tolloid-like"/>
    <property type="match status" value="1"/>
</dbReference>
<name>A0AAE0QKN0_9TELE</name>
<evidence type="ECO:0000256" key="16">
    <source>
        <dbReference type="PIRSR" id="PIRSR001199-1"/>
    </source>
</evidence>
<keyword evidence="8" id="KW-0677">Repeat</keyword>
<dbReference type="GO" id="GO:0008270">
    <property type="term" value="F:zinc ion binding"/>
    <property type="evidence" value="ECO:0007669"/>
    <property type="project" value="UniProtKB-UniRule"/>
</dbReference>
<dbReference type="InterPro" id="IPR000742">
    <property type="entry name" value="EGF"/>
</dbReference>
<dbReference type="SUPFAM" id="SSF49854">
    <property type="entry name" value="Spermadhesin, CUB domain"/>
    <property type="match status" value="3"/>
</dbReference>
<keyword evidence="3" id="KW-0964">Secreted</keyword>
<feature type="chain" id="PRO_5041767944" description="Metalloendopeptidase" evidence="20">
    <location>
        <begin position="20"/>
        <end position="701"/>
    </location>
</feature>
<dbReference type="EC" id="3.4.24.-" evidence="20"/>
<keyword evidence="9 19" id="KW-0378">Hydrolase</keyword>
<dbReference type="GO" id="GO:0016485">
    <property type="term" value="P:protein processing"/>
    <property type="evidence" value="ECO:0007669"/>
    <property type="project" value="TreeGrafter"/>
</dbReference>
<dbReference type="GO" id="GO:0005615">
    <property type="term" value="C:extracellular space"/>
    <property type="evidence" value="ECO:0007669"/>
    <property type="project" value="TreeGrafter"/>
</dbReference>
<evidence type="ECO:0000256" key="18">
    <source>
        <dbReference type="PROSITE-ProRule" id="PRU00076"/>
    </source>
</evidence>
<dbReference type="EMBL" id="JAUCMX010000015">
    <property type="protein sequence ID" value="KAK3522100.1"/>
    <property type="molecule type" value="Genomic_DNA"/>
</dbReference>
<dbReference type="GO" id="GO:0009953">
    <property type="term" value="P:dorsal/ventral pattern formation"/>
    <property type="evidence" value="ECO:0007669"/>
    <property type="project" value="TreeGrafter"/>
</dbReference>
<feature type="active site" evidence="16 19">
    <location>
        <position position="197"/>
    </location>
</feature>
<dbReference type="InterPro" id="IPR035914">
    <property type="entry name" value="Sperma_CUB_dom_sf"/>
</dbReference>
<evidence type="ECO:0000313" key="26">
    <source>
        <dbReference type="Proteomes" id="UP001274896"/>
    </source>
</evidence>
<evidence type="ECO:0000256" key="8">
    <source>
        <dbReference type="ARBA" id="ARBA00022737"/>
    </source>
</evidence>
<feature type="transmembrane region" description="Helical" evidence="21">
    <location>
        <begin position="675"/>
        <end position="698"/>
    </location>
</feature>
<keyword evidence="21" id="KW-1133">Transmembrane helix</keyword>
<dbReference type="SMART" id="SM00235">
    <property type="entry name" value="ZnMc"/>
    <property type="match status" value="1"/>
</dbReference>
<keyword evidence="5 19" id="KW-0645">Protease</keyword>
<dbReference type="Pfam" id="PF14670">
    <property type="entry name" value="FXa_inhibition"/>
    <property type="match status" value="1"/>
</dbReference>
<dbReference type="InterPro" id="IPR024079">
    <property type="entry name" value="MetalloPept_cat_dom_sf"/>
</dbReference>
<dbReference type="GO" id="GO:0004222">
    <property type="term" value="F:metalloendopeptidase activity"/>
    <property type="evidence" value="ECO:0007669"/>
    <property type="project" value="UniProtKB-UniRule"/>
</dbReference>
<dbReference type="PROSITE" id="PS00010">
    <property type="entry name" value="ASX_HYDROXYL"/>
    <property type="match status" value="1"/>
</dbReference>
<keyword evidence="14" id="KW-1015">Disulfide bond</keyword>
<dbReference type="PROSITE" id="PS51864">
    <property type="entry name" value="ASTACIN"/>
    <property type="match status" value="1"/>
</dbReference>
<evidence type="ECO:0000256" key="1">
    <source>
        <dbReference type="ARBA" id="ARBA00004613"/>
    </source>
</evidence>
<dbReference type="InterPro" id="IPR006026">
    <property type="entry name" value="Peptidase_Metallo"/>
</dbReference>
<dbReference type="FunFam" id="2.10.25.10:FF:000022">
    <property type="entry name" value="Metalloendopeptidase"/>
    <property type="match status" value="1"/>
</dbReference>
<dbReference type="InterPro" id="IPR001881">
    <property type="entry name" value="EGF-like_Ca-bd_dom"/>
</dbReference>
<keyword evidence="12 19" id="KW-0482">Metalloprotease</keyword>
<dbReference type="PROSITE" id="PS01186">
    <property type="entry name" value="EGF_2"/>
    <property type="match status" value="1"/>
</dbReference>
<dbReference type="InterPro" id="IPR034036">
    <property type="entry name" value="ZnMP_TLD/BMP1"/>
</dbReference>
<gene>
    <name evidence="25" type="ORF">QTP70_025268</name>
</gene>
<keyword evidence="15" id="KW-0325">Glycoprotein</keyword>
<dbReference type="FunFam" id="2.60.120.290:FF:000004">
    <property type="entry name" value="Metalloendopeptidase"/>
    <property type="match status" value="1"/>
</dbReference>
<reference evidence="25" key="1">
    <citation type="submission" date="2023-06" db="EMBL/GenBank/DDBJ databases">
        <title>Male Hemibagrus guttatus genome.</title>
        <authorList>
            <person name="Bian C."/>
        </authorList>
    </citation>
    <scope>NUCLEOTIDE SEQUENCE</scope>
    <source>
        <strain evidence="25">Male_cb2023</strain>
        <tissue evidence="25">Muscle</tissue>
    </source>
</reference>
<evidence type="ECO:0000256" key="9">
    <source>
        <dbReference type="ARBA" id="ARBA00022801"/>
    </source>
</evidence>
<evidence type="ECO:0000256" key="13">
    <source>
        <dbReference type="ARBA" id="ARBA00023145"/>
    </source>
</evidence>
<evidence type="ECO:0000256" key="21">
    <source>
        <dbReference type="SAM" id="Phobius"/>
    </source>
</evidence>
<keyword evidence="21" id="KW-0812">Transmembrane</keyword>
<dbReference type="PANTHER" id="PTHR10127">
    <property type="entry name" value="DISCOIDIN, CUB, EGF, LAMININ , AND ZINC METALLOPROTEASE DOMAIN CONTAINING"/>
    <property type="match status" value="1"/>
</dbReference>
<dbReference type="SMART" id="SM00181">
    <property type="entry name" value="EGF"/>
    <property type="match status" value="1"/>
</dbReference>
<evidence type="ECO:0000256" key="10">
    <source>
        <dbReference type="ARBA" id="ARBA00022833"/>
    </source>
</evidence>
<dbReference type="PROSITE" id="PS50026">
    <property type="entry name" value="EGF_3"/>
    <property type="match status" value="1"/>
</dbReference>
<evidence type="ECO:0000256" key="11">
    <source>
        <dbReference type="ARBA" id="ARBA00022837"/>
    </source>
</evidence>
<organism evidence="25 26">
    <name type="scientific">Hemibagrus guttatus</name>
    <dbReference type="NCBI Taxonomy" id="175788"/>
    <lineage>
        <taxon>Eukaryota</taxon>
        <taxon>Metazoa</taxon>
        <taxon>Chordata</taxon>
        <taxon>Craniata</taxon>
        <taxon>Vertebrata</taxon>
        <taxon>Euteleostomi</taxon>
        <taxon>Actinopterygii</taxon>
        <taxon>Neopterygii</taxon>
        <taxon>Teleostei</taxon>
        <taxon>Ostariophysi</taxon>
        <taxon>Siluriformes</taxon>
        <taxon>Bagridae</taxon>
        <taxon>Hemibagrus</taxon>
    </lineage>
</organism>
<dbReference type="InterPro" id="IPR001506">
    <property type="entry name" value="Peptidase_M12A"/>
</dbReference>
<protein>
    <recommendedName>
        <fullName evidence="20">Metalloendopeptidase</fullName>
        <ecNumber evidence="20">3.4.24.-</ecNumber>
    </recommendedName>
</protein>
<evidence type="ECO:0000256" key="20">
    <source>
        <dbReference type="RuleBase" id="RU361183"/>
    </source>
</evidence>
<evidence type="ECO:0000256" key="19">
    <source>
        <dbReference type="PROSITE-ProRule" id="PRU01211"/>
    </source>
</evidence>
<dbReference type="SUPFAM" id="SSF57196">
    <property type="entry name" value="EGF/Laminin"/>
    <property type="match status" value="1"/>
</dbReference>
<dbReference type="FunFam" id="3.40.390.10:FF:000004">
    <property type="entry name" value="Metalloendopeptidase"/>
    <property type="match status" value="1"/>
</dbReference>
<feature type="binding site" evidence="17 19">
    <location>
        <position position="196"/>
    </location>
    <ligand>
        <name>Zn(2+)</name>
        <dbReference type="ChEBI" id="CHEBI:29105"/>
        <note>catalytic</note>
    </ligand>
</feature>
<evidence type="ECO:0000256" key="7">
    <source>
        <dbReference type="ARBA" id="ARBA00022729"/>
    </source>
</evidence>
<dbReference type="SMART" id="SM00042">
    <property type="entry name" value="CUB"/>
    <property type="match status" value="3"/>
</dbReference>
<proteinExistence type="predicted"/>
<dbReference type="FunFam" id="2.60.120.290:FF:000009">
    <property type="entry name" value="Metalloendopeptidase"/>
    <property type="match status" value="1"/>
</dbReference>
<evidence type="ECO:0000259" key="23">
    <source>
        <dbReference type="PROSITE" id="PS50026"/>
    </source>
</evidence>
<keyword evidence="26" id="KW-1185">Reference proteome</keyword>
<evidence type="ECO:0000256" key="6">
    <source>
        <dbReference type="ARBA" id="ARBA00022723"/>
    </source>
</evidence>
<dbReference type="Gene3D" id="2.10.25.10">
    <property type="entry name" value="Laminin"/>
    <property type="match status" value="1"/>
</dbReference>
<keyword evidence="21" id="KW-0472">Membrane</keyword>
<dbReference type="PROSITE" id="PS01180">
    <property type="entry name" value="CUB"/>
    <property type="match status" value="3"/>
</dbReference>
<feature type="domain" description="EGF-like" evidence="23">
    <location>
        <begin position="530"/>
        <end position="571"/>
    </location>
</feature>
<feature type="domain" description="CUB" evidence="22">
    <location>
        <begin position="574"/>
        <end position="682"/>
    </location>
</feature>
<dbReference type="SUPFAM" id="SSF55486">
    <property type="entry name" value="Metalloproteases ('zincins'), catalytic domain"/>
    <property type="match status" value="1"/>
</dbReference>
<evidence type="ECO:0000256" key="3">
    <source>
        <dbReference type="ARBA" id="ARBA00022525"/>
    </source>
</evidence>
<dbReference type="SMART" id="SM00179">
    <property type="entry name" value="EGF_CA"/>
    <property type="match status" value="1"/>
</dbReference>
<accession>A0AAE0QKN0</accession>
<evidence type="ECO:0000256" key="12">
    <source>
        <dbReference type="ARBA" id="ARBA00023049"/>
    </source>
</evidence>
<dbReference type="Pfam" id="PF00431">
    <property type="entry name" value="CUB"/>
    <property type="match status" value="3"/>
</dbReference>
<feature type="domain" description="Peptidase M12A" evidence="24">
    <location>
        <begin position="104"/>
        <end position="303"/>
    </location>
</feature>
<dbReference type="Gene3D" id="2.60.120.290">
    <property type="entry name" value="Spermadhesin, CUB domain"/>
    <property type="match status" value="3"/>
</dbReference>
<dbReference type="CDD" id="cd00054">
    <property type="entry name" value="EGF_CA"/>
    <property type="match status" value="1"/>
</dbReference>
<evidence type="ECO:0000256" key="4">
    <source>
        <dbReference type="ARBA" id="ARBA00022536"/>
    </source>
</evidence>
<evidence type="ECO:0000256" key="5">
    <source>
        <dbReference type="ARBA" id="ARBA00022670"/>
    </source>
</evidence>
<dbReference type="InterPro" id="IPR000152">
    <property type="entry name" value="EGF-type_Asp/Asn_hydroxyl_site"/>
</dbReference>
<keyword evidence="2" id="KW-0217">Developmental protein</keyword>
<feature type="domain" description="CUB" evidence="22">
    <location>
        <begin position="305"/>
        <end position="417"/>
    </location>
</feature>
<dbReference type="Proteomes" id="UP001274896">
    <property type="component" value="Unassembled WGS sequence"/>
</dbReference>
<dbReference type="GO" id="GO:0005509">
    <property type="term" value="F:calcium ion binding"/>
    <property type="evidence" value="ECO:0007669"/>
    <property type="project" value="InterPro"/>
</dbReference>
<dbReference type="AlphaFoldDB" id="A0AAE0QKN0"/>
<dbReference type="Gene3D" id="3.40.390.10">
    <property type="entry name" value="Collagenase (Catalytic Domain)"/>
    <property type="match status" value="1"/>
</dbReference>
<dbReference type="InterPro" id="IPR000859">
    <property type="entry name" value="CUB_dom"/>
</dbReference>
<comment type="subcellular location">
    <subcellularLocation>
        <location evidence="1">Secreted</location>
    </subcellularLocation>
</comment>
<keyword evidence="7 20" id="KW-0732">Signal</keyword>
<evidence type="ECO:0000256" key="14">
    <source>
        <dbReference type="ARBA" id="ARBA00023157"/>
    </source>
</evidence>
<feature type="non-terminal residue" evidence="25">
    <location>
        <position position="701"/>
    </location>
</feature>
<feature type="signal peptide" evidence="20">
    <location>
        <begin position="1"/>
        <end position="19"/>
    </location>
</feature>
<sequence>PSGHFCSCMPCLLLAISLDSEVKYPPETDEVNYRDPCKAVAFVGDIALDKDDLLFFRLDSTEKDLPHTISHSNNTVTETDAATKRSRRSSKFWDSVKISRRTRAATAKTERIWPDGIIPYIISANFSGSQRAIFKQAMRHWERHVCVTFIERTTEESYIIFTYRACGCCSYVGRRGDGPQAISIGKNCDKFGIVVHELGHVIGFWHEHTRPDRDTHVSIIRENIQPGQEYNFLKMDPDEVNSLRETYDFDSIMHYSTNTFSRSILLDTILPRYDVNGIRPPIGQRMRLSKGDITQARKLYKCPECGESLQDSSGNFSSPGFPNGYAAYTDCVWSISVTPGEKIILNFTSMDLYQSQLCWYDYVEVRDGYWRKSPLIGHFCGDQVPESLVSTSSRLWIEFHSSSNWVGKGFSAIYEARCGGEMETDSGQIQSPNYPDDYQPSKVCVWKMTVTEGFYVALSFQAFELERHDRCAYDYVEVRDGSSEDNPLLGRFCGSQNPQDIKSSSNQLWMKFVSDGSVNKGGFAATFFKEVDECSRPDKGQCIQRCINTLGSYRCACDPGYELATDRRSCEAACGGFLTVLNGSVFSPGWPHEYPHNKHCVWQLIAPPHYTITLLFLSFDTEGNDVCKYDYVEVRSESRLHGRFCGAATPEPITSDSNILHVEFKSDSTVSRRGFTATFFSGMMTSFFMINIFIQILVTKT</sequence>
<feature type="binding site" evidence="17 19">
    <location>
        <position position="200"/>
    </location>
    <ligand>
        <name>Zn(2+)</name>
        <dbReference type="ChEBI" id="CHEBI:29105"/>
        <note>catalytic</note>
    </ligand>
</feature>